<evidence type="ECO:0000313" key="3">
    <source>
        <dbReference type="Proteomes" id="UP000078561"/>
    </source>
</evidence>
<accession>A0A168SRH3</accession>
<dbReference type="OrthoDB" id="2205501at2759"/>
<dbReference type="Gene3D" id="1.10.443.20">
    <property type="entry name" value="Centromere DNA-binding protein complex CBF3 subunit, domain 2"/>
    <property type="match status" value="1"/>
</dbReference>
<evidence type="ECO:0000259" key="1">
    <source>
        <dbReference type="Pfam" id="PF16787"/>
    </source>
</evidence>
<dbReference type="AlphaFoldDB" id="A0A168SRH3"/>
<protein>
    <recommendedName>
        <fullName evidence="1">Ndc10 domain-containing protein</fullName>
    </recommendedName>
</protein>
<evidence type="ECO:0000313" key="2">
    <source>
        <dbReference type="EMBL" id="SAM08820.1"/>
    </source>
</evidence>
<dbReference type="InterPro" id="IPR038279">
    <property type="entry name" value="Ndc10_dom2_sf"/>
</dbReference>
<sequence>MSRAQEWPYSFHRESIGKALSSPSIRSNKKTHINCGSSARRAGILCANEDQIRYQGRCNNTTMNGAYLSSLPREMMQSMADFPTNRRSFYLARAAFDTPTNLYKKSFPAIDEWHGRMAEKTTQS</sequence>
<dbReference type="Pfam" id="PF16787">
    <property type="entry name" value="NDC10_II"/>
    <property type="match status" value="1"/>
</dbReference>
<dbReference type="Proteomes" id="UP000078561">
    <property type="component" value="Unassembled WGS sequence"/>
</dbReference>
<reference evidence="2" key="1">
    <citation type="submission" date="2016-04" db="EMBL/GenBank/DDBJ databases">
        <authorList>
            <person name="Evans L.H."/>
            <person name="Alamgir A."/>
            <person name="Owens N."/>
            <person name="Weber N.D."/>
            <person name="Virtaneva K."/>
            <person name="Barbian K."/>
            <person name="Babar A."/>
            <person name="Rosenke K."/>
        </authorList>
    </citation>
    <scope>NUCLEOTIDE SEQUENCE [LARGE SCALE GENOMIC DNA]</scope>
    <source>
        <strain evidence="2">CBS 101.48</strain>
    </source>
</reference>
<dbReference type="InParanoid" id="A0A168SRH3"/>
<dbReference type="GO" id="GO:0003677">
    <property type="term" value="F:DNA binding"/>
    <property type="evidence" value="ECO:0007669"/>
    <property type="project" value="InterPro"/>
</dbReference>
<dbReference type="InterPro" id="IPR031872">
    <property type="entry name" value="NDC10_II"/>
</dbReference>
<organism evidence="2">
    <name type="scientific">Absidia glauca</name>
    <name type="common">Pin mould</name>
    <dbReference type="NCBI Taxonomy" id="4829"/>
    <lineage>
        <taxon>Eukaryota</taxon>
        <taxon>Fungi</taxon>
        <taxon>Fungi incertae sedis</taxon>
        <taxon>Mucoromycota</taxon>
        <taxon>Mucoromycotina</taxon>
        <taxon>Mucoromycetes</taxon>
        <taxon>Mucorales</taxon>
        <taxon>Cunninghamellaceae</taxon>
        <taxon>Absidia</taxon>
    </lineage>
</organism>
<proteinExistence type="predicted"/>
<name>A0A168SRH3_ABSGL</name>
<dbReference type="EMBL" id="LT554937">
    <property type="protein sequence ID" value="SAM08820.1"/>
    <property type="molecule type" value="Genomic_DNA"/>
</dbReference>
<feature type="domain" description="Ndc10" evidence="1">
    <location>
        <begin position="13"/>
        <end position="118"/>
    </location>
</feature>
<keyword evidence="3" id="KW-1185">Reference proteome</keyword>
<gene>
    <name evidence="2" type="primary">ABSGL_14486.1 scaffold 14663</name>
</gene>